<keyword evidence="3" id="KW-0677">Repeat</keyword>
<evidence type="ECO:0000256" key="6">
    <source>
        <dbReference type="ARBA" id="ARBA00049587"/>
    </source>
</evidence>
<name>A0A4U5UP14_COLLU</name>
<dbReference type="PANTHER" id="PTHR48051">
    <property type="match status" value="1"/>
</dbReference>
<proteinExistence type="predicted"/>
<dbReference type="Proteomes" id="UP000298787">
    <property type="component" value="Chromosome 8"/>
</dbReference>
<evidence type="ECO:0000256" key="7">
    <source>
        <dbReference type="ARBA" id="ARBA00049732"/>
    </source>
</evidence>
<dbReference type="SUPFAM" id="SSF52058">
    <property type="entry name" value="L domain-like"/>
    <property type="match status" value="1"/>
</dbReference>
<dbReference type="PROSITE" id="PS51450">
    <property type="entry name" value="LRR"/>
    <property type="match status" value="2"/>
</dbReference>
<protein>
    <recommendedName>
        <fullName evidence="7">Leucine-rich repeat-containing protein 39</fullName>
    </recommendedName>
    <alternativeName>
        <fullName evidence="8">Myosin-interacting M-band-associated stress-responsive protein</fullName>
    </alternativeName>
</protein>
<reference evidence="9 10" key="1">
    <citation type="submission" date="2019-01" db="EMBL/GenBank/DDBJ databases">
        <title>Genome Assembly of Collichthys lucidus.</title>
        <authorList>
            <person name="Cai M."/>
            <person name="Xiao S."/>
        </authorList>
    </citation>
    <scope>NUCLEOTIDE SEQUENCE [LARGE SCALE GENOMIC DNA]</scope>
    <source>
        <strain evidence="9">JT15FE1705JMU</strain>
        <tissue evidence="9">Muscle</tissue>
    </source>
</reference>
<dbReference type="PANTHER" id="PTHR48051:SF2">
    <property type="entry name" value="LEUCINE RICH REPEAT CONTAINING 39"/>
    <property type="match status" value="1"/>
</dbReference>
<keyword evidence="2" id="KW-0433">Leucine-rich repeat</keyword>
<evidence type="ECO:0000256" key="3">
    <source>
        <dbReference type="ARBA" id="ARBA00022737"/>
    </source>
</evidence>
<evidence type="ECO:0000256" key="1">
    <source>
        <dbReference type="ARBA" id="ARBA00022490"/>
    </source>
</evidence>
<evidence type="ECO:0000313" key="10">
    <source>
        <dbReference type="Proteomes" id="UP000298787"/>
    </source>
</evidence>
<dbReference type="InterPro" id="IPR003591">
    <property type="entry name" value="Leu-rich_rpt_typical-subtyp"/>
</dbReference>
<comment type="function">
    <text evidence="6">Component of the sarcomeric M-band which plays a role in myocyte response to biomechanical stress. May regulate expression of other M-band proteins via an SRF-dependent pathway. Important for normal contractile function in heart.</text>
</comment>
<dbReference type="GO" id="GO:0031430">
    <property type="term" value="C:M band"/>
    <property type="evidence" value="ECO:0007669"/>
    <property type="project" value="UniProtKB-SubCell"/>
</dbReference>
<evidence type="ECO:0000256" key="2">
    <source>
        <dbReference type="ARBA" id="ARBA00022614"/>
    </source>
</evidence>
<keyword evidence="1" id="KW-0963">Cytoplasm</keyword>
<dbReference type="InterPro" id="IPR001611">
    <property type="entry name" value="Leu-rich_rpt"/>
</dbReference>
<dbReference type="SMART" id="SM00369">
    <property type="entry name" value="LRR_TYP"/>
    <property type="match status" value="5"/>
</dbReference>
<dbReference type="InterPro" id="IPR032675">
    <property type="entry name" value="LRR_dom_sf"/>
</dbReference>
<evidence type="ECO:0000256" key="4">
    <source>
        <dbReference type="ARBA" id="ARBA00023179"/>
    </source>
</evidence>
<organism evidence="9 10">
    <name type="scientific">Collichthys lucidus</name>
    <name type="common">Big head croaker</name>
    <name type="synonym">Sciaena lucida</name>
    <dbReference type="NCBI Taxonomy" id="240159"/>
    <lineage>
        <taxon>Eukaryota</taxon>
        <taxon>Metazoa</taxon>
        <taxon>Chordata</taxon>
        <taxon>Craniata</taxon>
        <taxon>Vertebrata</taxon>
        <taxon>Euteleostomi</taxon>
        <taxon>Actinopterygii</taxon>
        <taxon>Neopterygii</taxon>
        <taxon>Teleostei</taxon>
        <taxon>Neoteleostei</taxon>
        <taxon>Acanthomorphata</taxon>
        <taxon>Eupercaria</taxon>
        <taxon>Sciaenidae</taxon>
        <taxon>Collichthys</taxon>
    </lineage>
</organism>
<dbReference type="Gene3D" id="3.80.10.10">
    <property type="entry name" value="Ribonuclease Inhibitor"/>
    <property type="match status" value="2"/>
</dbReference>
<comment type="subcellular location">
    <subcellularLocation>
        <location evidence="5">Cytoplasm</location>
        <location evidence="5">Myofibril</location>
        <location evidence="5">Sarcomere</location>
        <location evidence="5">M line</location>
    </subcellularLocation>
</comment>
<keyword evidence="4" id="KW-0514">Muscle protein</keyword>
<evidence type="ECO:0000256" key="8">
    <source>
        <dbReference type="ARBA" id="ARBA00049815"/>
    </source>
</evidence>
<gene>
    <name evidence="9" type="ORF">D9C73_009351</name>
</gene>
<evidence type="ECO:0000313" key="9">
    <source>
        <dbReference type="EMBL" id="TKS75265.1"/>
    </source>
</evidence>
<accession>A0A4U5UP14</accession>
<dbReference type="InterPro" id="IPR050216">
    <property type="entry name" value="LRR_domain-containing"/>
</dbReference>
<sequence>MSSCDCVIILSVRDWEDRAVLARLKEKLQTEDGRLVLRIEQEEWKSLPSCLVQFSQVQEWQIHRTGLQKIPHFISSFQNLLVLDLSRNGVTEIPKQIGKLTRLKELLLSYNRVQFVPEELSCCESLERLELAMNRDLDQLPDQWLDMGGNCLQHLPEDIHRMEKLHTLWLQRNQLEKLPDNISRMESLDTLVLSSNRLRDIPPLMEDMYRLRFVNFRDNPLTLDVTLPSRKSKTEDDEDDREMFGREFMHMYIREARKRAYAVLNVHCAHR</sequence>
<dbReference type="AlphaFoldDB" id="A0A4U5UP14"/>
<keyword evidence="10" id="KW-1185">Reference proteome</keyword>
<dbReference type="Pfam" id="PF13855">
    <property type="entry name" value="LRR_8"/>
    <property type="match status" value="1"/>
</dbReference>
<dbReference type="STRING" id="240159.A0A4U5UP14"/>
<evidence type="ECO:0000256" key="5">
    <source>
        <dbReference type="ARBA" id="ARBA00037833"/>
    </source>
</evidence>
<dbReference type="EMBL" id="CM014085">
    <property type="protein sequence ID" value="TKS75265.1"/>
    <property type="molecule type" value="Genomic_DNA"/>
</dbReference>